<dbReference type="GO" id="GO:0016787">
    <property type="term" value="F:hydrolase activity"/>
    <property type="evidence" value="ECO:0007669"/>
    <property type="project" value="UniProtKB-KW"/>
</dbReference>
<evidence type="ECO:0000256" key="4">
    <source>
        <dbReference type="ARBA" id="ARBA00022741"/>
    </source>
</evidence>
<dbReference type="PANTHER" id="PTHR46357:SF1">
    <property type="entry name" value="TRANSCRIPTIONAL REGULATOR ATRX"/>
    <property type="match status" value="1"/>
</dbReference>
<comment type="subcellular location">
    <subcellularLocation>
        <location evidence="1">Nucleus</location>
    </subcellularLocation>
</comment>
<dbReference type="GO" id="GO:0003678">
    <property type="term" value="F:DNA helicase activity"/>
    <property type="evidence" value="ECO:0007669"/>
    <property type="project" value="UniProtKB-EC"/>
</dbReference>
<keyword evidence="10" id="KW-0539">Nucleus</keyword>
<evidence type="ECO:0000256" key="7">
    <source>
        <dbReference type="ARBA" id="ARBA00022840"/>
    </source>
</evidence>
<gene>
    <name evidence="13" type="ORF">GDO78_022930</name>
</gene>
<evidence type="ECO:0000313" key="14">
    <source>
        <dbReference type="Proteomes" id="UP000770717"/>
    </source>
</evidence>
<evidence type="ECO:0000256" key="6">
    <source>
        <dbReference type="ARBA" id="ARBA00022801"/>
    </source>
</evidence>
<comment type="caution">
    <text evidence="13">The sequence shown here is derived from an EMBL/GenBank/DDBJ whole genome shotgun (WGS) entry which is preliminary data.</text>
</comment>
<evidence type="ECO:0000256" key="12">
    <source>
        <dbReference type="SAM" id="MobiDB-lite"/>
    </source>
</evidence>
<evidence type="ECO:0000256" key="5">
    <source>
        <dbReference type="ARBA" id="ARBA00022763"/>
    </source>
</evidence>
<evidence type="ECO:0000256" key="10">
    <source>
        <dbReference type="ARBA" id="ARBA00023242"/>
    </source>
</evidence>
<evidence type="ECO:0000256" key="8">
    <source>
        <dbReference type="ARBA" id="ARBA00023125"/>
    </source>
</evidence>
<evidence type="ECO:0000256" key="2">
    <source>
        <dbReference type="ARBA" id="ARBA00007025"/>
    </source>
</evidence>
<comment type="catalytic activity">
    <reaction evidence="11">
        <text>ATP + H2O = ADP + phosphate + H(+)</text>
        <dbReference type="Rhea" id="RHEA:13065"/>
        <dbReference type="ChEBI" id="CHEBI:15377"/>
        <dbReference type="ChEBI" id="CHEBI:15378"/>
        <dbReference type="ChEBI" id="CHEBI:30616"/>
        <dbReference type="ChEBI" id="CHEBI:43474"/>
        <dbReference type="ChEBI" id="CHEBI:456216"/>
        <dbReference type="EC" id="3.6.4.12"/>
    </reaction>
</comment>
<organism evidence="13 14">
    <name type="scientific">Eleutherodactylus coqui</name>
    <name type="common">Puerto Rican coqui</name>
    <dbReference type="NCBI Taxonomy" id="57060"/>
    <lineage>
        <taxon>Eukaryota</taxon>
        <taxon>Metazoa</taxon>
        <taxon>Chordata</taxon>
        <taxon>Craniata</taxon>
        <taxon>Vertebrata</taxon>
        <taxon>Euteleostomi</taxon>
        <taxon>Amphibia</taxon>
        <taxon>Batrachia</taxon>
        <taxon>Anura</taxon>
        <taxon>Neobatrachia</taxon>
        <taxon>Hyloidea</taxon>
        <taxon>Eleutherodactylidae</taxon>
        <taxon>Eleutherodactylinae</taxon>
        <taxon>Eleutherodactylus</taxon>
        <taxon>Eleutherodactylus</taxon>
    </lineage>
</organism>
<dbReference type="GO" id="GO:0031297">
    <property type="term" value="P:replication fork processing"/>
    <property type="evidence" value="ECO:0007669"/>
    <property type="project" value="TreeGrafter"/>
</dbReference>
<evidence type="ECO:0000313" key="13">
    <source>
        <dbReference type="EMBL" id="KAG9462889.1"/>
    </source>
</evidence>
<sequence>MTVEPMSKNKLNTLVQKLHEFLAHSSEESEDTTSPTRQFEGKIAGKMQAV</sequence>
<dbReference type="GO" id="GO:0005634">
    <property type="term" value="C:nucleus"/>
    <property type="evidence" value="ECO:0007669"/>
    <property type="project" value="UniProtKB-SubCell"/>
</dbReference>
<keyword evidence="9" id="KW-0234">DNA repair</keyword>
<dbReference type="EMBL" id="WNTK01009064">
    <property type="protein sequence ID" value="KAG9462889.1"/>
    <property type="molecule type" value="Genomic_DNA"/>
</dbReference>
<comment type="similarity">
    <text evidence="2">Belongs to the SNF2/RAD54 helicase family.</text>
</comment>
<keyword evidence="4" id="KW-0547">Nucleotide-binding</keyword>
<evidence type="ECO:0000256" key="9">
    <source>
        <dbReference type="ARBA" id="ARBA00023204"/>
    </source>
</evidence>
<evidence type="ECO:0000256" key="3">
    <source>
        <dbReference type="ARBA" id="ARBA00012551"/>
    </source>
</evidence>
<dbReference type="Proteomes" id="UP000770717">
    <property type="component" value="Unassembled WGS sequence"/>
</dbReference>
<protein>
    <recommendedName>
        <fullName evidence="3">DNA helicase</fullName>
        <ecNumber evidence="3">3.6.4.12</ecNumber>
    </recommendedName>
</protein>
<dbReference type="GO" id="GO:0005721">
    <property type="term" value="C:pericentric heterochromatin"/>
    <property type="evidence" value="ECO:0007669"/>
    <property type="project" value="TreeGrafter"/>
</dbReference>
<keyword evidence="7" id="KW-0067">ATP-binding</keyword>
<keyword evidence="8" id="KW-0238">DNA-binding</keyword>
<dbReference type="PANTHER" id="PTHR46357">
    <property type="entry name" value="TRANSCRIPTIONAL REGULATOR ATRX"/>
    <property type="match status" value="1"/>
</dbReference>
<dbReference type="AlphaFoldDB" id="A0A8J6BDF9"/>
<name>A0A8J6BDF9_ELECQ</name>
<keyword evidence="14" id="KW-1185">Reference proteome</keyword>
<evidence type="ECO:0000256" key="1">
    <source>
        <dbReference type="ARBA" id="ARBA00004123"/>
    </source>
</evidence>
<keyword evidence="6" id="KW-0378">Hydrolase</keyword>
<dbReference type="EC" id="3.6.4.12" evidence="3"/>
<dbReference type="GO" id="GO:0006281">
    <property type="term" value="P:DNA repair"/>
    <property type="evidence" value="ECO:0007669"/>
    <property type="project" value="UniProtKB-KW"/>
</dbReference>
<dbReference type="GO" id="GO:0006338">
    <property type="term" value="P:chromatin remodeling"/>
    <property type="evidence" value="ECO:0007669"/>
    <property type="project" value="TreeGrafter"/>
</dbReference>
<accession>A0A8J6BDF9</accession>
<evidence type="ECO:0000256" key="11">
    <source>
        <dbReference type="ARBA" id="ARBA00047995"/>
    </source>
</evidence>
<reference evidence="13" key="1">
    <citation type="thesis" date="2020" institute="ProQuest LLC" country="789 East Eisenhower Parkway, Ann Arbor, MI, USA">
        <title>Comparative Genomics and Chromosome Evolution.</title>
        <authorList>
            <person name="Mudd A.B."/>
        </authorList>
    </citation>
    <scope>NUCLEOTIDE SEQUENCE</scope>
    <source>
        <strain evidence="13">HN-11 Male</strain>
        <tissue evidence="13">Kidney and liver</tissue>
    </source>
</reference>
<dbReference type="GO" id="GO:0031490">
    <property type="term" value="F:chromatin DNA binding"/>
    <property type="evidence" value="ECO:0007669"/>
    <property type="project" value="TreeGrafter"/>
</dbReference>
<dbReference type="InterPro" id="IPR052131">
    <property type="entry name" value="ATRX_domain-containing"/>
</dbReference>
<dbReference type="GO" id="GO:0005524">
    <property type="term" value="F:ATP binding"/>
    <property type="evidence" value="ECO:0007669"/>
    <property type="project" value="UniProtKB-KW"/>
</dbReference>
<keyword evidence="5" id="KW-0227">DNA damage</keyword>
<proteinExistence type="inferred from homology"/>
<feature type="region of interest" description="Disordered" evidence="12">
    <location>
        <begin position="24"/>
        <end position="50"/>
    </location>
</feature>